<reference evidence="1" key="1">
    <citation type="submission" date="2010-02" db="EMBL/GenBank/DDBJ databases">
        <title>Sequencing and annotation of the Blastocystis hominis genome.</title>
        <authorList>
            <person name="Wincker P."/>
        </authorList>
    </citation>
    <scope>NUCLEOTIDE SEQUENCE</scope>
    <source>
        <strain evidence="1">Singapore isolate B</strain>
    </source>
</reference>
<name>D8MAW1_BLAHO</name>
<dbReference type="AlphaFoldDB" id="D8MAW1"/>
<sequence>MMGANRGRFDEQDMRSHFNNRIQSILDKVDGVHIKVCPPSQGETIEKSTVPFADLLANALSEYESSL</sequence>
<keyword evidence="2" id="KW-1185">Reference proteome</keyword>
<evidence type="ECO:0000313" key="1">
    <source>
        <dbReference type="EMBL" id="CBK25200.2"/>
    </source>
</evidence>
<proteinExistence type="predicted"/>
<dbReference type="Proteomes" id="UP000008312">
    <property type="component" value="Unassembled WGS sequence"/>
</dbReference>
<dbReference type="InParanoid" id="D8MAW1"/>
<dbReference type="RefSeq" id="XP_012899248.1">
    <property type="nucleotide sequence ID" value="XM_013043794.1"/>
</dbReference>
<organism evidence="1">
    <name type="scientific">Blastocystis hominis</name>
    <dbReference type="NCBI Taxonomy" id="12968"/>
    <lineage>
        <taxon>Eukaryota</taxon>
        <taxon>Sar</taxon>
        <taxon>Stramenopiles</taxon>
        <taxon>Bigyra</taxon>
        <taxon>Opalozoa</taxon>
        <taxon>Opalinata</taxon>
        <taxon>Blastocystidae</taxon>
        <taxon>Blastocystis</taxon>
    </lineage>
</organism>
<evidence type="ECO:0000313" key="2">
    <source>
        <dbReference type="Proteomes" id="UP000008312"/>
    </source>
</evidence>
<accession>D8MAW1</accession>
<gene>
    <name evidence="1" type="ORF">GSBLH_T00004828001</name>
</gene>
<protein>
    <submittedName>
        <fullName evidence="1">Uncharacterized protein</fullName>
    </submittedName>
</protein>
<dbReference type="EMBL" id="FN668690">
    <property type="protein sequence ID" value="CBK25200.2"/>
    <property type="molecule type" value="Genomic_DNA"/>
</dbReference>
<dbReference type="GeneID" id="24921829"/>